<dbReference type="RefSeq" id="XP_029229335.1">
    <property type="nucleotide sequence ID" value="XM_029370648.1"/>
</dbReference>
<dbReference type="GeneID" id="40317341"/>
<evidence type="ECO:0000313" key="3">
    <source>
        <dbReference type="EMBL" id="RNF20839.1"/>
    </source>
</evidence>
<dbReference type="SUPFAM" id="SSF50729">
    <property type="entry name" value="PH domain-like"/>
    <property type="match status" value="1"/>
</dbReference>
<name>A0A3R7MUB8_9TRYP</name>
<feature type="domain" description="PH" evidence="2">
    <location>
        <begin position="109"/>
        <end position="218"/>
    </location>
</feature>
<feature type="region of interest" description="Disordered" evidence="1">
    <location>
        <begin position="1"/>
        <end position="62"/>
    </location>
</feature>
<dbReference type="PROSITE" id="PS50003">
    <property type="entry name" value="PH_DOMAIN"/>
    <property type="match status" value="1"/>
</dbReference>
<comment type="caution">
    <text evidence="3">The sequence shown here is derived from an EMBL/GenBank/DDBJ whole genome shotgun (WGS) entry which is preliminary data.</text>
</comment>
<keyword evidence="4" id="KW-1185">Reference proteome</keyword>
<protein>
    <recommendedName>
        <fullName evidence="2">PH domain-containing protein</fullName>
    </recommendedName>
</protein>
<dbReference type="Gene3D" id="2.30.29.30">
    <property type="entry name" value="Pleckstrin-homology domain (PH domain)/Phosphotyrosine-binding domain (PTB)"/>
    <property type="match status" value="1"/>
</dbReference>
<feature type="region of interest" description="Disordered" evidence="1">
    <location>
        <begin position="231"/>
        <end position="251"/>
    </location>
</feature>
<proteinExistence type="predicted"/>
<feature type="compositionally biased region" description="Basic and acidic residues" evidence="1">
    <location>
        <begin position="25"/>
        <end position="37"/>
    </location>
</feature>
<evidence type="ECO:0000313" key="4">
    <source>
        <dbReference type="Proteomes" id="UP000284403"/>
    </source>
</evidence>
<feature type="region of interest" description="Disordered" evidence="1">
    <location>
        <begin position="408"/>
        <end position="449"/>
    </location>
</feature>
<feature type="region of interest" description="Disordered" evidence="1">
    <location>
        <begin position="464"/>
        <end position="483"/>
    </location>
</feature>
<gene>
    <name evidence="3" type="ORF">Tco025E_03730</name>
</gene>
<dbReference type="OrthoDB" id="247398at2759"/>
<evidence type="ECO:0000259" key="2">
    <source>
        <dbReference type="PROSITE" id="PS50003"/>
    </source>
</evidence>
<feature type="compositionally biased region" description="Low complexity" evidence="1">
    <location>
        <begin position="12"/>
        <end position="24"/>
    </location>
</feature>
<reference evidence="3 4" key="1">
    <citation type="journal article" date="2018" name="BMC Genomics">
        <title>Genomic comparison of Trypanosoma conorhini and Trypanosoma rangeli to Trypanosoma cruzi strains of high and low virulence.</title>
        <authorList>
            <person name="Bradwell K.R."/>
            <person name="Koparde V.N."/>
            <person name="Matveyev A.V."/>
            <person name="Serrano M.G."/>
            <person name="Alves J.M."/>
            <person name="Parikh H."/>
            <person name="Huang B."/>
            <person name="Lee V."/>
            <person name="Espinosa-Alvarez O."/>
            <person name="Ortiz P.A."/>
            <person name="Costa-Martins A.G."/>
            <person name="Teixeira M.M."/>
            <person name="Buck G.A."/>
        </authorList>
    </citation>
    <scope>NUCLEOTIDE SEQUENCE [LARGE SCALE GENOMIC DNA]</scope>
    <source>
        <strain evidence="3 4">025E</strain>
    </source>
</reference>
<evidence type="ECO:0000256" key="1">
    <source>
        <dbReference type="SAM" id="MobiDB-lite"/>
    </source>
</evidence>
<dbReference type="EMBL" id="MKKU01000170">
    <property type="protein sequence ID" value="RNF20839.1"/>
    <property type="molecule type" value="Genomic_DNA"/>
</dbReference>
<dbReference type="InterPro" id="IPR011993">
    <property type="entry name" value="PH-like_dom_sf"/>
</dbReference>
<accession>A0A3R7MUB8</accession>
<dbReference type="InterPro" id="IPR001849">
    <property type="entry name" value="PH_domain"/>
</dbReference>
<dbReference type="AlphaFoldDB" id="A0A3R7MUB8"/>
<dbReference type="Proteomes" id="UP000284403">
    <property type="component" value="Unassembled WGS sequence"/>
</dbReference>
<organism evidence="3 4">
    <name type="scientific">Trypanosoma conorhini</name>
    <dbReference type="NCBI Taxonomy" id="83891"/>
    <lineage>
        <taxon>Eukaryota</taxon>
        <taxon>Discoba</taxon>
        <taxon>Euglenozoa</taxon>
        <taxon>Kinetoplastea</taxon>
        <taxon>Metakinetoplastina</taxon>
        <taxon>Trypanosomatida</taxon>
        <taxon>Trypanosomatidae</taxon>
        <taxon>Trypanosoma</taxon>
    </lineage>
</organism>
<sequence length="526" mass="56277">MHADPPQHARLAKSGAAPLATPAAREADDADGLRGAHSDALSRGPHDKCGGSSLEATTRPTDAVVTAESIRRDVERSIGFASALHRQRWEEAWLGRLPLSSYLRHWGSAVVHAGAGLQLSRRGRVLQAWVQRYFVLAWSLLYIFDGDGSKDKCRGAVYLHRADVQKTRVSGRPVIVVTPVTPKKPPELGMETFASFTMSVEADRLLEIWFVALQKTSAAALSPGSAALQQTNTSGLALSPAREPQPQSQSQAVRVASTPEARLDAEGALPSPPASVVAAAATDAGDEAAAVNGLDTPSRNQVALWMRETGAEPSPRPEEQPQVTITANAAASAAPEDRETIIEAYRLQLQQVTVSASSVKARLRRMAERKDKLQLGEVLLQFVLSHVNDAAALWALIDHVDELPDALPQTPATSVPRSPSCRGGEGHSMLPGTSPGHAASNGTALRMSPNCVGRHLSSIEKVQTETREDGAVASPLSHTSRDTVGAVPSAAHAPHAVEVEWRQRMRRLQQRRGVIDSILSELPNFA</sequence>